<dbReference type="InterPro" id="IPR019734">
    <property type="entry name" value="TPR_rpt"/>
</dbReference>
<keyword evidence="1" id="KW-0677">Repeat</keyword>
<feature type="repeat" description="TPR" evidence="3">
    <location>
        <begin position="112"/>
        <end position="145"/>
    </location>
</feature>
<sequence length="189" mass="21091">MNHHFGFKLKIGFPIAVLCCAGSFLFCVSPQDKNEENPVLDKPNPNPFSLGNSKFKNGSYSEAIEFYSRDLDVNPDNPSSLNNRGLAKSKAGDETGAIGDYTHALEKNPEYAIAFNNRGFAKIEMADFQGAIDDFSAAIEHKPNYANAFNNRAVASWAVKEKRNACQDWKQAEQLGHFQARRAFTKFCR</sequence>
<dbReference type="EMBL" id="NPEF02000030">
    <property type="protein sequence ID" value="MDV6237679.1"/>
    <property type="molecule type" value="Genomic_DNA"/>
</dbReference>
<evidence type="ECO:0000256" key="2">
    <source>
        <dbReference type="ARBA" id="ARBA00022803"/>
    </source>
</evidence>
<name>A0AAE4U0K7_9LEPT</name>
<evidence type="ECO:0000313" key="4">
    <source>
        <dbReference type="EMBL" id="MDV6237679.1"/>
    </source>
</evidence>
<dbReference type="RefSeq" id="WP_100745504.1">
    <property type="nucleotide sequence ID" value="NZ_NPEF02000030.1"/>
</dbReference>
<gene>
    <name evidence="4" type="ORF">CH379_018765</name>
</gene>
<keyword evidence="2 3" id="KW-0802">TPR repeat</keyword>
<dbReference type="AlphaFoldDB" id="A0AAE4U0K7"/>
<dbReference type="GO" id="GO:0072380">
    <property type="term" value="C:TRC complex"/>
    <property type="evidence" value="ECO:0007669"/>
    <property type="project" value="TreeGrafter"/>
</dbReference>
<evidence type="ECO:0000256" key="1">
    <source>
        <dbReference type="ARBA" id="ARBA00022737"/>
    </source>
</evidence>
<dbReference type="SUPFAM" id="SSF48452">
    <property type="entry name" value="TPR-like"/>
    <property type="match status" value="1"/>
</dbReference>
<reference evidence="4 5" key="1">
    <citation type="journal article" date="2018" name="Microb. Genom.">
        <title>Deciphering the unexplored Leptospira diversity from soils uncovers genomic evolution to virulence.</title>
        <authorList>
            <person name="Thibeaux R."/>
            <person name="Iraola G."/>
            <person name="Ferres I."/>
            <person name="Bierque E."/>
            <person name="Girault D."/>
            <person name="Soupe-Gilbert M.E."/>
            <person name="Picardeau M."/>
            <person name="Goarant C."/>
        </authorList>
    </citation>
    <scope>NUCLEOTIDE SEQUENCE [LARGE SCALE GENOMIC DNA]</scope>
    <source>
        <strain evidence="4 5">ATI7-C-A5</strain>
    </source>
</reference>
<dbReference type="InterPro" id="IPR047150">
    <property type="entry name" value="SGT"/>
</dbReference>
<dbReference type="PANTHER" id="PTHR45831">
    <property type="entry name" value="LD24721P"/>
    <property type="match status" value="1"/>
</dbReference>
<keyword evidence="5" id="KW-1185">Reference proteome</keyword>
<dbReference type="Proteomes" id="UP000232122">
    <property type="component" value="Unassembled WGS sequence"/>
</dbReference>
<dbReference type="GO" id="GO:0016020">
    <property type="term" value="C:membrane"/>
    <property type="evidence" value="ECO:0007669"/>
    <property type="project" value="TreeGrafter"/>
</dbReference>
<protein>
    <submittedName>
        <fullName evidence="4">Tetratricopeptide repeat protein</fullName>
    </submittedName>
</protein>
<accession>A0AAE4U0K7</accession>
<dbReference type="GO" id="GO:0060090">
    <property type="term" value="F:molecular adaptor activity"/>
    <property type="evidence" value="ECO:0007669"/>
    <property type="project" value="TreeGrafter"/>
</dbReference>
<comment type="caution">
    <text evidence="4">The sequence shown here is derived from an EMBL/GenBank/DDBJ whole genome shotgun (WGS) entry which is preliminary data.</text>
</comment>
<dbReference type="SMART" id="SM00028">
    <property type="entry name" value="TPR"/>
    <property type="match status" value="4"/>
</dbReference>
<dbReference type="PROSITE" id="PS50005">
    <property type="entry name" value="TPR"/>
    <property type="match status" value="2"/>
</dbReference>
<dbReference type="Gene3D" id="1.25.40.10">
    <property type="entry name" value="Tetratricopeptide repeat domain"/>
    <property type="match status" value="2"/>
</dbReference>
<evidence type="ECO:0000313" key="5">
    <source>
        <dbReference type="Proteomes" id="UP000232122"/>
    </source>
</evidence>
<feature type="repeat" description="TPR" evidence="3">
    <location>
        <begin position="44"/>
        <end position="77"/>
    </location>
</feature>
<dbReference type="Pfam" id="PF13414">
    <property type="entry name" value="TPR_11"/>
    <property type="match status" value="1"/>
</dbReference>
<evidence type="ECO:0000256" key="3">
    <source>
        <dbReference type="PROSITE-ProRule" id="PRU00339"/>
    </source>
</evidence>
<dbReference type="InterPro" id="IPR011990">
    <property type="entry name" value="TPR-like_helical_dom_sf"/>
</dbReference>
<dbReference type="GO" id="GO:0006620">
    <property type="term" value="P:post-translational protein targeting to endoplasmic reticulum membrane"/>
    <property type="evidence" value="ECO:0007669"/>
    <property type="project" value="TreeGrafter"/>
</dbReference>
<proteinExistence type="predicted"/>
<dbReference type="PANTHER" id="PTHR45831:SF2">
    <property type="entry name" value="LD24721P"/>
    <property type="match status" value="1"/>
</dbReference>
<organism evidence="4 5">
    <name type="scientific">Leptospira ellisii</name>
    <dbReference type="NCBI Taxonomy" id="2023197"/>
    <lineage>
        <taxon>Bacteria</taxon>
        <taxon>Pseudomonadati</taxon>
        <taxon>Spirochaetota</taxon>
        <taxon>Spirochaetia</taxon>
        <taxon>Leptospirales</taxon>
        <taxon>Leptospiraceae</taxon>
        <taxon>Leptospira</taxon>
    </lineage>
</organism>